<dbReference type="EMBL" id="CP123872">
    <property type="protein sequence ID" value="WND03667.1"/>
    <property type="molecule type" value="Genomic_DNA"/>
</dbReference>
<feature type="transmembrane region" description="Helical" evidence="14">
    <location>
        <begin position="56"/>
        <end position="79"/>
    </location>
</feature>
<comment type="subcellular location">
    <subcellularLocation>
        <location evidence="1 14">Cell membrane</location>
        <topology evidence="1 14">Multi-pass membrane protein</topology>
    </subcellularLocation>
</comment>
<dbReference type="PIRSF" id="PIRSF004638">
    <property type="entry name" value="UCP004638"/>
    <property type="match status" value="1"/>
</dbReference>
<reference evidence="16" key="1">
    <citation type="submission" date="2023-04" db="EMBL/GenBank/DDBJ databases">
        <title>Complete genome sequence of Temperatibacter marinus.</title>
        <authorList>
            <person name="Rong J.-C."/>
            <person name="Yi M.-L."/>
            <person name="Zhao Q."/>
        </authorList>
    </citation>
    <scope>NUCLEOTIDE SEQUENCE</scope>
    <source>
        <strain evidence="16">NBRC 110045</strain>
    </source>
</reference>
<dbReference type="Proteomes" id="UP001268683">
    <property type="component" value="Chromosome"/>
</dbReference>
<dbReference type="PANTHER" id="PTHR40255:SF1">
    <property type="entry name" value="PROTOPORPHYRINOGEN IX OXIDASE"/>
    <property type="match status" value="1"/>
</dbReference>
<evidence type="ECO:0000256" key="6">
    <source>
        <dbReference type="ARBA" id="ARBA00022617"/>
    </source>
</evidence>
<dbReference type="RefSeq" id="WP_310799520.1">
    <property type="nucleotide sequence ID" value="NZ_CP123872.1"/>
</dbReference>
<dbReference type="Pfam" id="PF03653">
    <property type="entry name" value="UPF0093"/>
    <property type="match status" value="1"/>
</dbReference>
<evidence type="ECO:0000256" key="2">
    <source>
        <dbReference type="ARBA" id="ARBA00005073"/>
    </source>
</evidence>
<protein>
    <recommendedName>
        <fullName evidence="4 14">Protoporphyrinogen IX oxidase</fullName>
        <shortName evidence="14">PPO</shortName>
        <ecNumber evidence="14 15">1.3.99.-</ecNumber>
    </recommendedName>
</protein>
<dbReference type="InterPro" id="IPR005265">
    <property type="entry name" value="HemJ-like"/>
</dbReference>
<keyword evidence="6 14" id="KW-0349">Heme</keyword>
<comment type="similarity">
    <text evidence="3 14 15">Belongs to the HemJ family.</text>
</comment>
<evidence type="ECO:0000256" key="4">
    <source>
        <dbReference type="ARBA" id="ARBA00017504"/>
    </source>
</evidence>
<comment type="cofactor">
    <cofactor evidence="14 15">
        <name>heme b</name>
        <dbReference type="ChEBI" id="CHEBI:60344"/>
    </cofactor>
    <text evidence="14 15">Binds 1 heme b (iron(II)-protoporphyrin IX) group per subunit.</text>
</comment>
<dbReference type="KEGG" id="tmk:QGN29_04670"/>
<organism evidence="16 17">
    <name type="scientific">Temperatibacter marinus</name>
    <dbReference type="NCBI Taxonomy" id="1456591"/>
    <lineage>
        <taxon>Bacteria</taxon>
        <taxon>Pseudomonadati</taxon>
        <taxon>Pseudomonadota</taxon>
        <taxon>Alphaproteobacteria</taxon>
        <taxon>Kordiimonadales</taxon>
        <taxon>Temperatibacteraceae</taxon>
        <taxon>Temperatibacter</taxon>
    </lineage>
</organism>
<accession>A0AA52HAI8</accession>
<keyword evidence="12 14" id="KW-0472">Membrane</keyword>
<evidence type="ECO:0000256" key="15">
    <source>
        <dbReference type="PIRNR" id="PIRNR004638"/>
    </source>
</evidence>
<evidence type="ECO:0000256" key="7">
    <source>
        <dbReference type="ARBA" id="ARBA00022692"/>
    </source>
</evidence>
<dbReference type="GO" id="GO:0005886">
    <property type="term" value="C:plasma membrane"/>
    <property type="evidence" value="ECO:0007669"/>
    <property type="project" value="UniProtKB-SubCell"/>
</dbReference>
<sequence>MDLLTDYYSVIKALHIIFVIYWMAGLLMIPRFYVYHHQSALNSDEDALWMDRESRLFKIILNPAMIISLVFGLLLVGITHVEGQGWFQLKFLLVIGLMIFHMMMAAQRKKFAAQNRPRSEKYFRMMNEVPSILILGIVLLAVVKPF</sequence>
<keyword evidence="7 14" id="KW-0812">Transmembrane</keyword>
<evidence type="ECO:0000313" key="17">
    <source>
        <dbReference type="Proteomes" id="UP001268683"/>
    </source>
</evidence>
<keyword evidence="5 14" id="KW-1003">Cell membrane</keyword>
<feature type="binding site" description="axial binding residue" evidence="14">
    <location>
        <position position="90"/>
    </location>
    <ligand>
        <name>heme</name>
        <dbReference type="ChEBI" id="CHEBI:30413"/>
    </ligand>
    <ligandPart>
        <name>Fe</name>
        <dbReference type="ChEBI" id="CHEBI:18248"/>
    </ligandPart>
</feature>
<evidence type="ECO:0000256" key="5">
    <source>
        <dbReference type="ARBA" id="ARBA00022475"/>
    </source>
</evidence>
<dbReference type="PANTHER" id="PTHR40255">
    <property type="entry name" value="UPF0093 MEMBRANE PROTEIN SLR1790"/>
    <property type="match status" value="1"/>
</dbReference>
<comment type="function">
    <text evidence="14 15">Catalyzes the oxidation of protoporphyrinogen IX to protoporphyrin IX.</text>
</comment>
<feature type="binding site" description="axial binding residue" evidence="14">
    <location>
        <position position="15"/>
    </location>
    <ligand>
        <name>heme</name>
        <dbReference type="ChEBI" id="CHEBI:30413"/>
    </ligand>
    <ligandPart>
        <name>Fe</name>
        <dbReference type="ChEBI" id="CHEBI:18248"/>
    </ligandPart>
</feature>
<name>A0AA52HAI8_9PROT</name>
<feature type="transmembrane region" description="Helical" evidence="14">
    <location>
        <begin position="125"/>
        <end position="143"/>
    </location>
</feature>
<evidence type="ECO:0000256" key="14">
    <source>
        <dbReference type="HAMAP-Rule" id="MF_02239"/>
    </source>
</evidence>
<feature type="transmembrane region" description="Helical" evidence="14">
    <location>
        <begin position="13"/>
        <end position="35"/>
    </location>
</feature>
<keyword evidence="11 14" id="KW-0408">Iron</keyword>
<keyword evidence="8 14" id="KW-0479">Metal-binding</keyword>
<evidence type="ECO:0000256" key="11">
    <source>
        <dbReference type="ARBA" id="ARBA00023004"/>
    </source>
</evidence>
<keyword evidence="17" id="KW-1185">Reference proteome</keyword>
<evidence type="ECO:0000313" key="16">
    <source>
        <dbReference type="EMBL" id="WND03667.1"/>
    </source>
</evidence>
<feature type="transmembrane region" description="Helical" evidence="14">
    <location>
        <begin position="85"/>
        <end position="104"/>
    </location>
</feature>
<gene>
    <name evidence="16" type="ORF">QGN29_04670</name>
</gene>
<evidence type="ECO:0000256" key="1">
    <source>
        <dbReference type="ARBA" id="ARBA00004651"/>
    </source>
</evidence>
<evidence type="ECO:0000256" key="9">
    <source>
        <dbReference type="ARBA" id="ARBA00022989"/>
    </source>
</evidence>
<keyword evidence="9 14" id="KW-1133">Transmembrane helix</keyword>
<comment type="catalytic activity">
    <reaction evidence="13 14 15">
        <text>protoporphyrinogen IX + 3 A = protoporphyrin IX + 3 AH2</text>
        <dbReference type="Rhea" id="RHEA:62000"/>
        <dbReference type="ChEBI" id="CHEBI:13193"/>
        <dbReference type="ChEBI" id="CHEBI:17499"/>
        <dbReference type="ChEBI" id="CHEBI:57306"/>
        <dbReference type="ChEBI" id="CHEBI:57307"/>
    </reaction>
</comment>
<comment type="pathway">
    <text evidence="2 14 15">Porphyrin-containing compound metabolism; protoporphyrin-IX biosynthesis; protoporphyrin-IX from protoporphyrinogen-IX: step 1/1.</text>
</comment>
<evidence type="ECO:0000256" key="8">
    <source>
        <dbReference type="ARBA" id="ARBA00022723"/>
    </source>
</evidence>
<dbReference type="GO" id="GO:0070818">
    <property type="term" value="F:protoporphyrinogen oxidase activity"/>
    <property type="evidence" value="ECO:0007669"/>
    <property type="project" value="UniProtKB-UniRule"/>
</dbReference>
<evidence type="ECO:0000256" key="13">
    <source>
        <dbReference type="ARBA" id="ARBA00048390"/>
    </source>
</evidence>
<dbReference type="EC" id="1.3.99.-" evidence="14 15"/>
<dbReference type="GO" id="GO:0046872">
    <property type="term" value="F:metal ion binding"/>
    <property type="evidence" value="ECO:0007669"/>
    <property type="project" value="UniProtKB-UniRule"/>
</dbReference>
<comment type="subunit">
    <text evidence="14">Homodimer.</text>
</comment>
<evidence type="ECO:0000256" key="10">
    <source>
        <dbReference type="ARBA" id="ARBA00023002"/>
    </source>
</evidence>
<dbReference type="HAMAP" id="MF_02239">
    <property type="entry name" value="HemJ"/>
    <property type="match status" value="1"/>
</dbReference>
<evidence type="ECO:0000256" key="12">
    <source>
        <dbReference type="ARBA" id="ARBA00023136"/>
    </source>
</evidence>
<dbReference type="AlphaFoldDB" id="A0AA52HAI8"/>
<keyword evidence="10 14" id="KW-0560">Oxidoreductase</keyword>
<dbReference type="GO" id="GO:0006782">
    <property type="term" value="P:protoporphyrinogen IX biosynthetic process"/>
    <property type="evidence" value="ECO:0007669"/>
    <property type="project" value="UniProtKB-UniRule"/>
</dbReference>
<evidence type="ECO:0000256" key="3">
    <source>
        <dbReference type="ARBA" id="ARBA00006501"/>
    </source>
</evidence>
<proteinExistence type="inferred from homology"/>